<dbReference type="GO" id="GO:0016491">
    <property type="term" value="F:oxidoreductase activity"/>
    <property type="evidence" value="ECO:0007669"/>
    <property type="project" value="UniProtKB-KW"/>
</dbReference>
<dbReference type="RefSeq" id="WP_131910912.1">
    <property type="nucleotide sequence ID" value="NZ_OU594967.1"/>
</dbReference>
<dbReference type="SUPFAM" id="SSF51735">
    <property type="entry name" value="NAD(P)-binding Rossmann-fold domains"/>
    <property type="match status" value="1"/>
</dbReference>
<evidence type="ECO:0000313" key="4">
    <source>
        <dbReference type="Proteomes" id="UP000295565"/>
    </source>
</evidence>
<proteinExistence type="inferred from homology"/>
<protein>
    <submittedName>
        <fullName evidence="3">NAD(P)-dependent dehydrogenase (Short-subunit alcohol dehydrogenase family)</fullName>
    </submittedName>
</protein>
<comment type="similarity">
    <text evidence="1">Belongs to the short-chain dehydrogenases/reductases (SDR) family.</text>
</comment>
<dbReference type="PRINTS" id="PR00081">
    <property type="entry name" value="GDHRDH"/>
</dbReference>
<reference evidence="3 4" key="1">
    <citation type="submission" date="2019-03" db="EMBL/GenBank/DDBJ databases">
        <title>Genomic Encyclopedia of Type Strains, Phase IV (KMG-IV): sequencing the most valuable type-strain genomes for metagenomic binning, comparative biology and taxonomic classification.</title>
        <authorList>
            <person name="Goeker M."/>
        </authorList>
    </citation>
    <scope>NUCLEOTIDE SEQUENCE [LARGE SCALE GENOMIC DNA]</scope>
    <source>
        <strain evidence="3 4">DSM 18577</strain>
    </source>
</reference>
<dbReference type="Pfam" id="PF00106">
    <property type="entry name" value="adh_short"/>
    <property type="match status" value="1"/>
</dbReference>
<dbReference type="Proteomes" id="UP000295565">
    <property type="component" value="Unassembled WGS sequence"/>
</dbReference>
<dbReference type="InterPro" id="IPR020904">
    <property type="entry name" value="Sc_DH/Rdtase_CS"/>
</dbReference>
<keyword evidence="2" id="KW-0560">Oxidoreductase</keyword>
<dbReference type="NCBIfam" id="NF006509">
    <property type="entry name" value="PRK08945.1"/>
    <property type="match status" value="1"/>
</dbReference>
<name>A0A4R1KI31_9GAMM</name>
<dbReference type="OrthoDB" id="9790785at2"/>
<evidence type="ECO:0000256" key="1">
    <source>
        <dbReference type="ARBA" id="ARBA00006484"/>
    </source>
</evidence>
<evidence type="ECO:0000313" key="3">
    <source>
        <dbReference type="EMBL" id="TCK63907.1"/>
    </source>
</evidence>
<keyword evidence="4" id="KW-1185">Reference proteome</keyword>
<dbReference type="InterPro" id="IPR002347">
    <property type="entry name" value="SDR_fam"/>
</dbReference>
<organism evidence="3 4">
    <name type="scientific">Celerinatantimonas diazotrophica</name>
    <dbReference type="NCBI Taxonomy" id="412034"/>
    <lineage>
        <taxon>Bacteria</taxon>
        <taxon>Pseudomonadati</taxon>
        <taxon>Pseudomonadota</taxon>
        <taxon>Gammaproteobacteria</taxon>
        <taxon>Celerinatantimonadaceae</taxon>
        <taxon>Celerinatantimonas</taxon>
    </lineage>
</organism>
<dbReference type="InterPro" id="IPR036291">
    <property type="entry name" value="NAD(P)-bd_dom_sf"/>
</dbReference>
<sequence>MAVWQNHDYLNFQPQANSLENKVILVSGASDGLGQCAAIEYAKLGADLVLLGRNRHKLAQTIERVNQYPIQTLAIDLDLAIASAEDYQSLAANINAQWHRLDGALLSAGILGELCGIKDIRLADFDEVININLRSQLLLTQALLPLLNNAPMSSLVLTTSTVGHIGKAQWGSYAMSKFAVEGLTQTLADEYKETSLRVNCINPGATRTSMRAQAKPDEDPLILKTPQDIMPTYFYLMDDSSAHINGYCLDAQPK</sequence>
<comment type="caution">
    <text evidence="3">The sequence shown here is derived from an EMBL/GenBank/DDBJ whole genome shotgun (WGS) entry which is preliminary data.</text>
</comment>
<dbReference type="EMBL" id="SMGD01000001">
    <property type="protein sequence ID" value="TCK63907.1"/>
    <property type="molecule type" value="Genomic_DNA"/>
</dbReference>
<gene>
    <name evidence="3" type="ORF">EV690_0021</name>
</gene>
<accession>A0A4R1KI31</accession>
<dbReference type="PANTHER" id="PTHR42901">
    <property type="entry name" value="ALCOHOL DEHYDROGENASE"/>
    <property type="match status" value="1"/>
</dbReference>
<dbReference type="AlphaFoldDB" id="A0A4R1KI31"/>
<dbReference type="PROSITE" id="PS00061">
    <property type="entry name" value="ADH_SHORT"/>
    <property type="match status" value="1"/>
</dbReference>
<dbReference type="PANTHER" id="PTHR42901:SF1">
    <property type="entry name" value="ALCOHOL DEHYDROGENASE"/>
    <property type="match status" value="1"/>
</dbReference>
<evidence type="ECO:0000256" key="2">
    <source>
        <dbReference type="ARBA" id="ARBA00023002"/>
    </source>
</evidence>
<dbReference type="Gene3D" id="3.40.50.720">
    <property type="entry name" value="NAD(P)-binding Rossmann-like Domain"/>
    <property type="match status" value="1"/>
</dbReference>